<dbReference type="PANTHER" id="PTHR47466">
    <property type="match status" value="1"/>
</dbReference>
<accession>A0A381QKB8</accession>
<dbReference type="Gene3D" id="2.60.40.4070">
    <property type="match status" value="1"/>
</dbReference>
<feature type="domain" description="Bacterial Ig-like" evidence="4">
    <location>
        <begin position="361"/>
        <end position="439"/>
    </location>
</feature>
<gene>
    <name evidence="5" type="ORF">METZ01_LOCUS32208</name>
</gene>
<feature type="domain" description="Secretion system C-terminal sorting" evidence="3">
    <location>
        <begin position="755"/>
        <end position="833"/>
    </location>
</feature>
<dbReference type="InterPro" id="IPR024079">
    <property type="entry name" value="MetalloPept_cat_dom_sf"/>
</dbReference>
<evidence type="ECO:0000256" key="2">
    <source>
        <dbReference type="SAM" id="MobiDB-lite"/>
    </source>
</evidence>
<dbReference type="GO" id="GO:0008237">
    <property type="term" value="F:metallopeptidase activity"/>
    <property type="evidence" value="ECO:0007669"/>
    <property type="project" value="InterPro"/>
</dbReference>
<sequence>MKKIIFILSFFAVLNAQHNHSEWIRCATDELEQELQLTNPEFIAERDAYIQKAQQLLRENPEWRTNGDKKDTVYIPVIFHVLYQTSSGNLDKAQIGYNFDQINLDFKGINPDGDDIPSAPNPSNAPNDPGIDYSFQGVRGSHQVEFVGAQGERNGADLVEGVTIRRYQINQSWVGGVTEASSLASSITPDGGGAGGYQSGYLNVYIAPLTGGLLGQAYLGFPESVVLTESVGSVENPGTVSGYDQGRTLSHELGHNFTYNHVFNASSCGFQYWSDVPPQISNNGSANIYEWPAGSGNFYGRGAVNSCISTSGKGDQFMNYMDYTYDDQMRMFSEEQALEGYAWANTWGWAQVVSGVNTVLTSNTSYATSNDGFTVDVTFSEAVTGFTQDDLVLSNATVTNFNGGNGTTYSFDVEAVVDGEVKVSIASGSVTGNTSGDSNFASNEIVVIVDRVNPTAGTLAITNIQDTQYITKTPDLRLQLDSFYDATTGVVLYFVSVGSSVGGEDILAATPYSSAQINLNSLGLSDYQQYHVNVYGQDLVGLNSTMVSTSFYYFGSLLGDSDNDWDVDFDDYSAFIAAWPYIDIAPTTGSAPYYFPNFDGVADAKDLVKFEFMWDWSLQENGLQVPNYSVSGESPFLRILNNQLVVKFPNGAKSGQVYFEYSPGNYSVSLLTTSSEGRLVLNNTQTGIAHVEFGDHGDSSALAPPELHFGFQNLTDTYEFLRISYSASDGNNQIVSEGYNLLQTAPSTHRLGQSYPNPFNSSTIIEFDMPATETINMVILDIRGRVVRNLIDNQERFGFQSVQWDAKNDDGDNVSSGVYFYQIRSSNFNAVGKLLYLK</sequence>
<evidence type="ECO:0000313" key="5">
    <source>
        <dbReference type="EMBL" id="SUZ79354.1"/>
    </source>
</evidence>
<dbReference type="Pfam" id="PF19078">
    <property type="entry name" value="Big_12"/>
    <property type="match status" value="1"/>
</dbReference>
<dbReference type="PANTHER" id="PTHR47466:SF1">
    <property type="entry name" value="METALLOPROTEASE MEP1 (AFU_ORTHOLOGUE AFUA_1G07730)-RELATED"/>
    <property type="match status" value="1"/>
</dbReference>
<reference evidence="5" key="1">
    <citation type="submission" date="2018-05" db="EMBL/GenBank/DDBJ databases">
        <authorList>
            <person name="Lanie J.A."/>
            <person name="Ng W.-L."/>
            <person name="Kazmierczak K.M."/>
            <person name="Andrzejewski T.M."/>
            <person name="Davidsen T.M."/>
            <person name="Wayne K.J."/>
            <person name="Tettelin H."/>
            <person name="Glass J.I."/>
            <person name="Rusch D."/>
            <person name="Podicherti R."/>
            <person name="Tsui H.-C.T."/>
            <person name="Winkler M.E."/>
        </authorList>
    </citation>
    <scope>NUCLEOTIDE SEQUENCE</scope>
</reference>
<dbReference type="EMBL" id="UINC01001383">
    <property type="protein sequence ID" value="SUZ79354.1"/>
    <property type="molecule type" value="Genomic_DNA"/>
</dbReference>
<dbReference type="InterPro" id="IPR026444">
    <property type="entry name" value="Secre_tail"/>
</dbReference>
<organism evidence="5">
    <name type="scientific">marine metagenome</name>
    <dbReference type="NCBI Taxonomy" id="408172"/>
    <lineage>
        <taxon>unclassified sequences</taxon>
        <taxon>metagenomes</taxon>
        <taxon>ecological metagenomes</taxon>
    </lineage>
</organism>
<dbReference type="Pfam" id="PF18962">
    <property type="entry name" value="Por_Secre_tail"/>
    <property type="match status" value="1"/>
</dbReference>
<evidence type="ECO:0000259" key="4">
    <source>
        <dbReference type="Pfam" id="PF19078"/>
    </source>
</evidence>
<evidence type="ECO:0000259" key="3">
    <source>
        <dbReference type="Pfam" id="PF18962"/>
    </source>
</evidence>
<dbReference type="Gene3D" id="3.40.390.10">
    <property type="entry name" value="Collagenase (Catalytic Domain)"/>
    <property type="match status" value="1"/>
</dbReference>
<protein>
    <recommendedName>
        <fullName evidence="6">FlgD Ig-like domain-containing protein</fullName>
    </recommendedName>
</protein>
<feature type="compositionally biased region" description="Low complexity" evidence="2">
    <location>
        <begin position="117"/>
        <end position="127"/>
    </location>
</feature>
<proteinExistence type="inferred from homology"/>
<dbReference type="InterPro" id="IPR044048">
    <property type="entry name" value="Big_12"/>
</dbReference>
<evidence type="ECO:0008006" key="6">
    <source>
        <dbReference type="Google" id="ProtNLM"/>
    </source>
</evidence>
<evidence type="ECO:0000256" key="1">
    <source>
        <dbReference type="ARBA" id="ARBA00008721"/>
    </source>
</evidence>
<comment type="similarity">
    <text evidence="1">Belongs to the peptidase M43B family.</text>
</comment>
<dbReference type="AlphaFoldDB" id="A0A381QKB8"/>
<dbReference type="NCBIfam" id="TIGR04183">
    <property type="entry name" value="Por_Secre_tail"/>
    <property type="match status" value="1"/>
</dbReference>
<feature type="region of interest" description="Disordered" evidence="2">
    <location>
        <begin position="110"/>
        <end position="130"/>
    </location>
</feature>
<dbReference type="SUPFAM" id="SSF55486">
    <property type="entry name" value="Metalloproteases ('zincins'), catalytic domain"/>
    <property type="match status" value="1"/>
</dbReference>
<name>A0A381QKB8_9ZZZZ</name>